<dbReference type="Proteomes" id="UP001055025">
    <property type="component" value="Unassembled WGS sequence"/>
</dbReference>
<comment type="caution">
    <text evidence="5">The sequence shown here is derived from an EMBL/GenBank/DDBJ whole genome shotgun (WGS) entry which is preliminary data.</text>
</comment>
<dbReference type="Pfam" id="PF12705">
    <property type="entry name" value="PDDEXK_1"/>
    <property type="match status" value="1"/>
</dbReference>
<keyword evidence="3" id="KW-0234">DNA repair</keyword>
<sequence>MALTVVRDTEGAVLGPAALTAVTEALAEHRPVTVIVPSMRAALDARRALARAGIGVGVDVTCPVPWADALWGRLGDGTALARGADVTATAWKVLGGNALMDGRPESAGVYPGYVDVVATLAGTFSVQLPAAAAAAGDALSPQQRDACTMALALADALVARGLSTRSRVFEELPDALAAHPGEARCALVAAGWEDLDASQARLFGRLAARVGLTWAASAHPGAAGDAARACEAAVASEAALAGAPVSEAPARAAVPAPPRSPELQALLGSVFGGGGSVEPTGSVRLLEAAGPEAEPELVARELARLAEAGAERVLLVTRDPREAWRTVSPKASNRGIAVRASWVEPASDLRATRQFLAFVEQLSAIAAAASQWRLDRAAEGAPDAAAAAEEVLSASVEADRSWWPPRAVTDFLLSELSGLPRDIVFSLDAAWRQNRALSPAAVLSDVARVATQSEPLARTVELVAAGDWAGAARALRPNAQAARDREAHQALCAVEDACAAVDGLFGDGLDPHARLTVLASVLSRMGVARSPERGRYGEAQRCTVEILDPARAASTPPGSVDDALLCGQTAAEDPISAPHDAVHGLLGLLGLARPAAPDAVARARAWHVWAAPTHGLAVERSLRDASAEATHPSPLFAELLSCYRERPETVALGEERVSKNLSPLGREPEPSGFVPPLEVGTLSGRAAHFAVMRSDVAGDVPVVSATDLETYLGCPRRWFLERAVPADRLDADFSGLDRGSFAHGVLERTGRELQAQGSFERGLAGDVLSRVFDGAVASAPTGQGPAAGFMPHSVSEESQVRHLKDQLLVTLDRNEGSFVGFTPRLFEQTFGNPGQDPVTYAGVRVRGTIDRVDVDARGRAAVIDYKSGNSGGSRYRPEAADDLSSWVPGNIQALLYARVLPQVAPGLDPVAAVYLTTGDDPGVGGMAERGFAESMEGAYRGKTPNVVTPDHVAAASFEDVLARAEEVAAEAVASMAAGHVEPRPRDRWACMGCPAVACEKRIDR</sequence>
<keyword evidence="2" id="KW-0067">ATP-binding</keyword>
<evidence type="ECO:0000313" key="6">
    <source>
        <dbReference type="Proteomes" id="UP001055025"/>
    </source>
</evidence>
<evidence type="ECO:0000259" key="4">
    <source>
        <dbReference type="Pfam" id="PF12705"/>
    </source>
</evidence>
<dbReference type="InterPro" id="IPR038726">
    <property type="entry name" value="PDDEXK_AddAB-type"/>
</dbReference>
<dbReference type="GO" id="GO:0004386">
    <property type="term" value="F:helicase activity"/>
    <property type="evidence" value="ECO:0007669"/>
    <property type="project" value="UniProtKB-KW"/>
</dbReference>
<evidence type="ECO:0000256" key="1">
    <source>
        <dbReference type="ARBA" id="ARBA00022763"/>
    </source>
</evidence>
<gene>
    <name evidence="5" type="ORF">ATOP_04350</name>
</gene>
<accession>A0AAV5B2T1</accession>
<feature type="domain" description="PD-(D/E)XK endonuclease-like" evidence="4">
    <location>
        <begin position="703"/>
        <end position="995"/>
    </location>
</feature>
<dbReference type="AlphaFoldDB" id="A0AAV5B2T1"/>
<proteinExistence type="predicted"/>
<keyword evidence="6" id="KW-1185">Reference proteome</keyword>
<keyword evidence="2" id="KW-0378">Hydrolase</keyword>
<dbReference type="InterPro" id="IPR011604">
    <property type="entry name" value="PDDEXK-like_dom_sf"/>
</dbReference>
<protein>
    <recommendedName>
        <fullName evidence="4">PD-(D/E)XK endonuclease-like domain-containing protein</fullName>
    </recommendedName>
</protein>
<dbReference type="RefSeq" id="WP_265590575.1">
    <property type="nucleotide sequence ID" value="NZ_BQKC01000001.1"/>
</dbReference>
<name>A0AAV5B2T1_9ACTN</name>
<keyword evidence="1" id="KW-0227">DNA damage</keyword>
<reference evidence="5" key="1">
    <citation type="journal article" date="2022" name="Int. J. Syst. Evol. Microbiol.">
        <title>Granulimonas faecalis gen. nov., sp. nov., and Leptogranulimonas caecicola gen. nov., sp. nov., novel lactate-producing Atopobiaceae bacteria isolated from mouse intestines, and an emended description of the family Atopobiaceae.</title>
        <authorList>
            <person name="Morinaga K."/>
            <person name="Kusada H."/>
            <person name="Sakamoto S."/>
            <person name="Murakami T."/>
            <person name="Toyoda A."/>
            <person name="Mori H."/>
            <person name="Meng X.Y."/>
            <person name="Takashino M."/>
            <person name="Murotomi K."/>
            <person name="Tamaki H."/>
        </authorList>
    </citation>
    <scope>NUCLEOTIDE SEQUENCE</scope>
    <source>
        <strain evidence="5">OPF53</strain>
    </source>
</reference>
<dbReference type="Gene3D" id="3.90.320.10">
    <property type="match status" value="1"/>
</dbReference>
<evidence type="ECO:0000313" key="5">
    <source>
        <dbReference type="EMBL" id="GJM54780.1"/>
    </source>
</evidence>
<keyword evidence="2" id="KW-0347">Helicase</keyword>
<evidence type="ECO:0000256" key="2">
    <source>
        <dbReference type="ARBA" id="ARBA00022806"/>
    </source>
</evidence>
<evidence type="ECO:0000256" key="3">
    <source>
        <dbReference type="ARBA" id="ARBA00023204"/>
    </source>
</evidence>
<dbReference type="GO" id="GO:0006281">
    <property type="term" value="P:DNA repair"/>
    <property type="evidence" value="ECO:0007669"/>
    <property type="project" value="UniProtKB-KW"/>
</dbReference>
<organism evidence="5 6">
    <name type="scientific">Granulimonas faecalis</name>
    <dbReference type="NCBI Taxonomy" id="2894155"/>
    <lineage>
        <taxon>Bacteria</taxon>
        <taxon>Bacillati</taxon>
        <taxon>Actinomycetota</taxon>
        <taxon>Coriobacteriia</taxon>
        <taxon>Coriobacteriales</taxon>
        <taxon>Kribbibacteriaceae</taxon>
        <taxon>Granulimonas</taxon>
    </lineage>
</organism>
<keyword evidence="2" id="KW-0547">Nucleotide-binding</keyword>
<dbReference type="EMBL" id="BQKC01000001">
    <property type="protein sequence ID" value="GJM54780.1"/>
    <property type="molecule type" value="Genomic_DNA"/>
</dbReference>